<dbReference type="RefSeq" id="WP_320319167.1">
    <property type="nucleotide sequence ID" value="NZ_JAVIIX010000040.1"/>
</dbReference>
<feature type="region of interest" description="Disordered" evidence="1">
    <location>
        <begin position="64"/>
        <end position="87"/>
    </location>
</feature>
<accession>A0ABU4XRT8</accession>
<keyword evidence="2" id="KW-0472">Membrane</keyword>
<organism evidence="3 4">
    <name type="scientific">Mesorhizobium dulcispinae</name>
    <dbReference type="NCBI Taxonomy" id="3072316"/>
    <lineage>
        <taxon>Bacteria</taxon>
        <taxon>Pseudomonadati</taxon>
        <taxon>Pseudomonadota</taxon>
        <taxon>Alphaproteobacteria</taxon>
        <taxon>Hyphomicrobiales</taxon>
        <taxon>Phyllobacteriaceae</taxon>
        <taxon>Mesorhizobium</taxon>
    </lineage>
</organism>
<name>A0ABU4XRT8_9HYPH</name>
<evidence type="ECO:0008006" key="5">
    <source>
        <dbReference type="Google" id="ProtNLM"/>
    </source>
</evidence>
<keyword evidence="2" id="KW-1133">Transmembrane helix</keyword>
<comment type="caution">
    <text evidence="3">The sequence shown here is derived from an EMBL/GenBank/DDBJ whole genome shotgun (WGS) entry which is preliminary data.</text>
</comment>
<evidence type="ECO:0000313" key="3">
    <source>
        <dbReference type="EMBL" id="MDX8476738.1"/>
    </source>
</evidence>
<evidence type="ECO:0000313" key="4">
    <source>
        <dbReference type="Proteomes" id="UP001271780"/>
    </source>
</evidence>
<proteinExistence type="predicted"/>
<keyword evidence="2" id="KW-0812">Transmembrane</keyword>
<sequence>MYFPQFLIGMLMASSVVGTWAYAATGSIWMSVAWTLITAVLLQVGYLGIVFRLIYGRRHSEQKAEPTNADATKHQAVPHQPKHNDGR</sequence>
<feature type="transmembrane region" description="Helical" evidence="2">
    <location>
        <begin position="33"/>
        <end position="55"/>
    </location>
</feature>
<protein>
    <recommendedName>
        <fullName evidence="5">Exopolysaccharide production repressor exox</fullName>
    </recommendedName>
</protein>
<evidence type="ECO:0000256" key="2">
    <source>
        <dbReference type="SAM" id="Phobius"/>
    </source>
</evidence>
<evidence type="ECO:0000256" key="1">
    <source>
        <dbReference type="SAM" id="MobiDB-lite"/>
    </source>
</evidence>
<dbReference type="EMBL" id="JAVIIZ010000042">
    <property type="protein sequence ID" value="MDX8476738.1"/>
    <property type="molecule type" value="Genomic_DNA"/>
</dbReference>
<gene>
    <name evidence="3" type="ORF">RFM27_32310</name>
</gene>
<reference evidence="3 4" key="1">
    <citation type="submission" date="2023-08" db="EMBL/GenBank/DDBJ databases">
        <title>Implementing the SeqCode for naming new Mesorhizobium species isolated from Vachellia karroo root nodules.</title>
        <authorList>
            <person name="Van Lill M."/>
        </authorList>
    </citation>
    <scope>NUCLEOTIDE SEQUENCE [LARGE SCALE GENOMIC DNA]</scope>
    <source>
        <strain evidence="3 4">VK23A</strain>
    </source>
</reference>
<keyword evidence="4" id="KW-1185">Reference proteome</keyword>
<dbReference type="Proteomes" id="UP001271780">
    <property type="component" value="Unassembled WGS sequence"/>
</dbReference>